<keyword evidence="1" id="KW-1133">Transmembrane helix</keyword>
<evidence type="ECO:0000256" key="1">
    <source>
        <dbReference type="SAM" id="Phobius"/>
    </source>
</evidence>
<keyword evidence="1" id="KW-0812">Transmembrane</keyword>
<comment type="caution">
    <text evidence="2">The sequence shown here is derived from an EMBL/GenBank/DDBJ whole genome shotgun (WGS) entry which is preliminary data.</text>
</comment>
<dbReference type="Proteomes" id="UP000249203">
    <property type="component" value="Unassembled WGS sequence"/>
</dbReference>
<dbReference type="RefSeq" id="WP_126818950.1">
    <property type="nucleotide sequence ID" value="NZ_PIPK01000001.1"/>
</dbReference>
<name>A0A327X491_9GAMM</name>
<reference evidence="2 3" key="1">
    <citation type="submission" date="2018-06" db="EMBL/GenBank/DDBJ databases">
        <title>Genomic Encyclopedia of Type Strains, Phase III (KMG-III): the genomes of soil and plant-associated and newly described type strains.</title>
        <authorList>
            <person name="Whitman W."/>
        </authorList>
    </citation>
    <scope>NUCLEOTIDE SEQUENCE [LARGE SCALE GENOMIC DNA]</scope>
    <source>
        <strain evidence="2 3">CGMCC 1.15366</strain>
    </source>
</reference>
<dbReference type="AlphaFoldDB" id="A0A327X491"/>
<evidence type="ECO:0000313" key="3">
    <source>
        <dbReference type="Proteomes" id="UP000249203"/>
    </source>
</evidence>
<gene>
    <name evidence="2" type="ORF">B0I24_101174</name>
</gene>
<sequence length="191" mass="21276">MLKHVRRLIQRPCLHPTSARYCLFAWLLSLFTLLPLSAAASVSTGAFNYSATVSVALSAPERVREGNFQLSVEQRSEGTDAGNHEPKSWVIEQSNRADFESVVASYAPVGSFQQLSLSGFDDGDYFFRARLRAAEPAANSTEQTFSNVVKVEVRHYPLWQALSVFSVGAALFFILCLTLWRLQRQAKLATQ</sequence>
<dbReference type="OrthoDB" id="6194313at2"/>
<dbReference type="EMBL" id="QLMD01000001">
    <property type="protein sequence ID" value="RAK01551.1"/>
    <property type="molecule type" value="Genomic_DNA"/>
</dbReference>
<organism evidence="2 3">
    <name type="scientific">Aliidiomarina maris</name>
    <dbReference type="NCBI Taxonomy" id="531312"/>
    <lineage>
        <taxon>Bacteria</taxon>
        <taxon>Pseudomonadati</taxon>
        <taxon>Pseudomonadota</taxon>
        <taxon>Gammaproteobacteria</taxon>
        <taxon>Alteromonadales</taxon>
        <taxon>Idiomarinaceae</taxon>
        <taxon>Aliidiomarina</taxon>
    </lineage>
</organism>
<proteinExistence type="predicted"/>
<accession>A0A327X491</accession>
<feature type="transmembrane region" description="Helical" evidence="1">
    <location>
        <begin position="158"/>
        <end position="180"/>
    </location>
</feature>
<evidence type="ECO:0000313" key="2">
    <source>
        <dbReference type="EMBL" id="RAK01551.1"/>
    </source>
</evidence>
<keyword evidence="1" id="KW-0472">Membrane</keyword>
<protein>
    <submittedName>
        <fullName evidence="2">Uncharacterized protein</fullName>
    </submittedName>
</protein>